<evidence type="ECO:0000313" key="2">
    <source>
        <dbReference type="EMBL" id="MDV6259717.1"/>
    </source>
</evidence>
<dbReference type="Proteomes" id="UP001185755">
    <property type="component" value="Unassembled WGS sequence"/>
</dbReference>
<sequence length="179" mass="18052">MSATDGFAPVRGASVGTLSALVTATAHTFGGGMFPSDAALVLLVLVCAAVGYATAVAPRAVVSTAVAPRAQLLVVLATAQAIGHLLLTAVDGHHHGSITQQMLAAHAVAVLVGALAIRGAEHGIRRAVTSLRRALPLLTALVVDDNRIAPPLPVYRIPGSTLLLDLSGCGNRGPPVRTA</sequence>
<feature type="transmembrane region" description="Helical" evidence="1">
    <location>
        <begin position="102"/>
        <end position="120"/>
    </location>
</feature>
<proteinExistence type="predicted"/>
<gene>
    <name evidence="2" type="ORF">R3P96_00020</name>
</gene>
<keyword evidence="1" id="KW-0472">Membrane</keyword>
<comment type="caution">
    <text evidence="2">The sequence shown here is derived from an EMBL/GenBank/DDBJ whole genome shotgun (WGS) entry which is preliminary data.</text>
</comment>
<name>A0ABU4B698_9NOCA</name>
<evidence type="ECO:0000313" key="3">
    <source>
        <dbReference type="Proteomes" id="UP001185755"/>
    </source>
</evidence>
<keyword evidence="1" id="KW-0812">Transmembrane</keyword>
<accession>A0ABU4B698</accession>
<evidence type="ECO:0000256" key="1">
    <source>
        <dbReference type="SAM" id="Phobius"/>
    </source>
</evidence>
<dbReference type="EMBL" id="JAWLJX010000001">
    <property type="protein sequence ID" value="MDV6259717.1"/>
    <property type="molecule type" value="Genomic_DNA"/>
</dbReference>
<reference evidence="2 3" key="1">
    <citation type="submission" date="2023-10" db="EMBL/GenBank/DDBJ databases">
        <title>Development of a sustainable strategy for remediation of hydrocarbon-contaminated territories based on the waste exchange concept.</title>
        <authorList>
            <person name="Krivoruchko A."/>
        </authorList>
    </citation>
    <scope>NUCLEOTIDE SEQUENCE [LARGE SCALE GENOMIC DNA]</scope>
    <source>
        <strain evidence="2 3">IEGM 1323</strain>
    </source>
</reference>
<protein>
    <submittedName>
        <fullName evidence="2">Uncharacterized protein</fullName>
    </submittedName>
</protein>
<dbReference type="RefSeq" id="WP_317562632.1">
    <property type="nucleotide sequence ID" value="NZ_JAWLJX010000001.1"/>
</dbReference>
<feature type="transmembrane region" description="Helical" evidence="1">
    <location>
        <begin position="38"/>
        <end position="58"/>
    </location>
</feature>
<feature type="transmembrane region" description="Helical" evidence="1">
    <location>
        <begin position="70"/>
        <end position="90"/>
    </location>
</feature>
<keyword evidence="3" id="KW-1185">Reference proteome</keyword>
<organism evidence="2 3">
    <name type="scientific">Rhodococcoides yunnanense</name>
    <dbReference type="NCBI Taxonomy" id="278209"/>
    <lineage>
        <taxon>Bacteria</taxon>
        <taxon>Bacillati</taxon>
        <taxon>Actinomycetota</taxon>
        <taxon>Actinomycetes</taxon>
        <taxon>Mycobacteriales</taxon>
        <taxon>Nocardiaceae</taxon>
        <taxon>Rhodococcoides</taxon>
    </lineage>
</organism>
<keyword evidence="1" id="KW-1133">Transmembrane helix</keyword>